<evidence type="ECO:0000313" key="2">
    <source>
        <dbReference type="Proteomes" id="UP000886595"/>
    </source>
</evidence>
<protein>
    <submittedName>
        <fullName evidence="1">Uncharacterized protein</fullName>
    </submittedName>
</protein>
<gene>
    <name evidence="1" type="ORF">Bca52824_004691</name>
</gene>
<accession>A0A8X7WNK3</accession>
<dbReference type="EMBL" id="JAAMPC010000001">
    <property type="protein sequence ID" value="KAG2333511.1"/>
    <property type="molecule type" value="Genomic_DNA"/>
</dbReference>
<comment type="caution">
    <text evidence="1">The sequence shown here is derived from an EMBL/GenBank/DDBJ whole genome shotgun (WGS) entry which is preliminary data.</text>
</comment>
<reference evidence="1 2" key="1">
    <citation type="submission" date="2020-02" db="EMBL/GenBank/DDBJ databases">
        <authorList>
            <person name="Ma Q."/>
            <person name="Huang Y."/>
            <person name="Song X."/>
            <person name="Pei D."/>
        </authorList>
    </citation>
    <scope>NUCLEOTIDE SEQUENCE [LARGE SCALE GENOMIC DNA]</scope>
    <source>
        <strain evidence="1">Sxm20200214</strain>
        <tissue evidence="1">Leaf</tissue>
    </source>
</reference>
<dbReference type="OrthoDB" id="1079234at2759"/>
<sequence>MVTLIMIGCHLEACSGMENMSKENHLTPMEKTRPDGVPDPVCIRNCSVTCHSDKECQDCLRRCG</sequence>
<dbReference type="AlphaFoldDB" id="A0A8X7WNK3"/>
<dbReference type="Proteomes" id="UP000886595">
    <property type="component" value="Unassembled WGS sequence"/>
</dbReference>
<organism evidence="1 2">
    <name type="scientific">Brassica carinata</name>
    <name type="common">Ethiopian mustard</name>
    <name type="synonym">Abyssinian cabbage</name>
    <dbReference type="NCBI Taxonomy" id="52824"/>
    <lineage>
        <taxon>Eukaryota</taxon>
        <taxon>Viridiplantae</taxon>
        <taxon>Streptophyta</taxon>
        <taxon>Embryophyta</taxon>
        <taxon>Tracheophyta</taxon>
        <taxon>Spermatophyta</taxon>
        <taxon>Magnoliopsida</taxon>
        <taxon>eudicotyledons</taxon>
        <taxon>Gunneridae</taxon>
        <taxon>Pentapetalae</taxon>
        <taxon>rosids</taxon>
        <taxon>malvids</taxon>
        <taxon>Brassicales</taxon>
        <taxon>Brassicaceae</taxon>
        <taxon>Brassiceae</taxon>
        <taxon>Brassica</taxon>
    </lineage>
</organism>
<proteinExistence type="predicted"/>
<evidence type="ECO:0000313" key="1">
    <source>
        <dbReference type="EMBL" id="KAG2333511.1"/>
    </source>
</evidence>
<keyword evidence="2" id="KW-1185">Reference proteome</keyword>
<name>A0A8X7WNK3_BRACI</name>